<evidence type="ECO:0000259" key="11">
    <source>
        <dbReference type="PROSITE" id="PS50880"/>
    </source>
</evidence>
<comment type="caution">
    <text evidence="12">The sequence shown here is derived from an EMBL/GenBank/DDBJ whole genome shotgun (WGS) entry which is preliminary data.</text>
</comment>
<evidence type="ECO:0000313" key="12">
    <source>
        <dbReference type="EMBL" id="HDS11116.1"/>
    </source>
</evidence>
<evidence type="ECO:0000256" key="8">
    <source>
        <dbReference type="ARBA" id="ARBA00022842"/>
    </source>
</evidence>
<dbReference type="Gene3D" id="3.40.1360.10">
    <property type="match status" value="1"/>
</dbReference>
<dbReference type="SUPFAM" id="SSF56731">
    <property type="entry name" value="DNA primase core"/>
    <property type="match status" value="1"/>
</dbReference>
<dbReference type="Pfam" id="PF01751">
    <property type="entry name" value="Toprim"/>
    <property type="match status" value="1"/>
</dbReference>
<evidence type="ECO:0000256" key="10">
    <source>
        <dbReference type="HAMAP-Rule" id="MF_00007"/>
    </source>
</evidence>
<dbReference type="EMBL" id="DSDY01000174">
    <property type="protein sequence ID" value="HDS11116.1"/>
    <property type="molecule type" value="Genomic_DNA"/>
</dbReference>
<keyword evidence="3 10" id="KW-0808">Transferase</keyword>
<feature type="domain" description="Toprim" evidence="11">
    <location>
        <begin position="166"/>
        <end position="244"/>
    </location>
</feature>
<reference evidence="12" key="1">
    <citation type="journal article" date="2020" name="mSystems">
        <title>Genome- and Community-Level Interaction Insights into Carbon Utilization and Element Cycling Functions of Hydrothermarchaeota in Hydrothermal Sediment.</title>
        <authorList>
            <person name="Zhou Z."/>
            <person name="Liu Y."/>
            <person name="Xu W."/>
            <person name="Pan J."/>
            <person name="Luo Z.H."/>
            <person name="Li M."/>
        </authorList>
    </citation>
    <scope>NUCLEOTIDE SEQUENCE [LARGE SCALE GENOMIC DNA]</scope>
    <source>
        <strain evidence="12">SpSt-123</strain>
    </source>
</reference>
<evidence type="ECO:0000256" key="3">
    <source>
        <dbReference type="ARBA" id="ARBA00022679"/>
    </source>
</evidence>
<dbReference type="GO" id="GO:0008143">
    <property type="term" value="F:poly(A) binding"/>
    <property type="evidence" value="ECO:0007669"/>
    <property type="project" value="InterPro"/>
</dbReference>
<keyword evidence="9 10" id="KW-0804">Transcription</keyword>
<dbReference type="GO" id="GO:0005737">
    <property type="term" value="C:cytoplasm"/>
    <property type="evidence" value="ECO:0007669"/>
    <property type="project" value="TreeGrafter"/>
</dbReference>
<dbReference type="InterPro" id="IPR034154">
    <property type="entry name" value="TOPRIM_DnaG/twinkle"/>
</dbReference>
<dbReference type="GO" id="GO:0000178">
    <property type="term" value="C:exosome (RNase complex)"/>
    <property type="evidence" value="ECO:0007669"/>
    <property type="project" value="UniProtKB-KW"/>
</dbReference>
<dbReference type="HAMAP" id="MF_00007">
    <property type="entry name" value="DNA_primase_DnaG_arc"/>
    <property type="match status" value="1"/>
</dbReference>
<proteinExistence type="inferred from homology"/>
<dbReference type="GO" id="GO:0000428">
    <property type="term" value="C:DNA-directed RNA polymerase complex"/>
    <property type="evidence" value="ECO:0007669"/>
    <property type="project" value="UniProtKB-KW"/>
</dbReference>
<comment type="similarity">
    <text evidence="10">Belongs to the archaeal DnaG primase family.</text>
</comment>
<keyword evidence="1 10" id="KW-0240">DNA-directed RNA polymerase</keyword>
<evidence type="ECO:0000256" key="2">
    <source>
        <dbReference type="ARBA" id="ARBA00022515"/>
    </source>
</evidence>
<dbReference type="GO" id="GO:0006269">
    <property type="term" value="P:DNA replication, synthesis of primer"/>
    <property type="evidence" value="ECO:0007669"/>
    <property type="project" value="UniProtKB-UniRule"/>
</dbReference>
<comment type="catalytic activity">
    <reaction evidence="10">
        <text>ssDNA + n NTP = ssDNA/pppN(pN)n-1 hybrid + (n-1) diphosphate.</text>
        <dbReference type="EC" id="2.7.7.101"/>
    </reaction>
</comment>
<keyword evidence="5 10" id="KW-0235">DNA replication</keyword>
<dbReference type="PANTHER" id="PTHR30313">
    <property type="entry name" value="DNA PRIMASE"/>
    <property type="match status" value="1"/>
</dbReference>
<dbReference type="InterPro" id="IPR006171">
    <property type="entry name" value="TOPRIM_dom"/>
</dbReference>
<keyword evidence="4 10" id="KW-0548">Nucleotidyltransferase</keyword>
<evidence type="ECO:0000256" key="4">
    <source>
        <dbReference type="ARBA" id="ARBA00022695"/>
    </source>
</evidence>
<evidence type="ECO:0000256" key="5">
    <source>
        <dbReference type="ARBA" id="ARBA00022705"/>
    </source>
</evidence>
<comment type="function">
    <text evidence="10">RNA polymerase that catalyzes the synthesis of short RNA molecules used as primers for DNA polymerase during DNA replication. Also part of the exosome, which is a complex involved in RNA degradation. Acts as a poly(A)-binding protein that enhances the interaction between heteropolymeric, adenine-rich transcripts and the exosome.</text>
</comment>
<name>A0A7C1E8Z2_9CREN</name>
<accession>A0A7C1E8Z2</accession>
<dbReference type="PANTHER" id="PTHR30313:SF2">
    <property type="entry name" value="DNA PRIMASE"/>
    <property type="match status" value="1"/>
</dbReference>
<dbReference type="GO" id="GO:1990077">
    <property type="term" value="C:primosome complex"/>
    <property type="evidence" value="ECO:0007669"/>
    <property type="project" value="UniProtKB-KW"/>
</dbReference>
<dbReference type="GO" id="GO:0003899">
    <property type="term" value="F:DNA-directed RNA polymerase activity"/>
    <property type="evidence" value="ECO:0007669"/>
    <property type="project" value="UniProtKB-UniRule"/>
</dbReference>
<dbReference type="GO" id="GO:0046872">
    <property type="term" value="F:metal ion binding"/>
    <property type="evidence" value="ECO:0007669"/>
    <property type="project" value="UniProtKB-KW"/>
</dbReference>
<protein>
    <recommendedName>
        <fullName evidence="10">DNA primase DnaG</fullName>
        <ecNumber evidence="10">2.7.7.101</ecNumber>
    </recommendedName>
</protein>
<evidence type="ECO:0000256" key="9">
    <source>
        <dbReference type="ARBA" id="ARBA00023163"/>
    </source>
</evidence>
<evidence type="ECO:0000256" key="7">
    <source>
        <dbReference type="ARBA" id="ARBA00022835"/>
    </source>
</evidence>
<dbReference type="PROSITE" id="PS50880">
    <property type="entry name" value="TOPRIM"/>
    <property type="match status" value="1"/>
</dbReference>
<evidence type="ECO:0000256" key="6">
    <source>
        <dbReference type="ARBA" id="ARBA00022723"/>
    </source>
</evidence>
<dbReference type="InterPro" id="IPR050219">
    <property type="entry name" value="DnaG_primase"/>
</dbReference>
<dbReference type="SMART" id="SM00493">
    <property type="entry name" value="TOPRIM"/>
    <property type="match status" value="1"/>
</dbReference>
<dbReference type="AlphaFoldDB" id="A0A7C1E8Z2"/>
<keyword evidence="7 10" id="KW-0271">Exosome</keyword>
<keyword evidence="8" id="KW-0460">Magnesium</keyword>
<dbReference type="EC" id="2.7.7.101" evidence="10"/>
<keyword evidence="6" id="KW-0479">Metal-binding</keyword>
<organism evidence="12">
    <name type="scientific">Fervidicoccus fontis</name>
    <dbReference type="NCBI Taxonomy" id="683846"/>
    <lineage>
        <taxon>Archaea</taxon>
        <taxon>Thermoproteota</taxon>
        <taxon>Thermoprotei</taxon>
        <taxon>Fervidicoccales</taxon>
        <taxon>Fervidicoccaceae</taxon>
        <taxon>Fervidicoccus</taxon>
    </lineage>
</organism>
<sequence>MKYLIKAKIEVDGIVDKHDVIGAIFGQTEGLLGPDFDLRELQDKGKIGRIVIELKPTENNKMKGELVIPSNLDRVETAFLAAMIETVDKVGPYNARILTQKIVDLRLEKLKKAIERAKEILRTWQQTEVPDPRELLQEIEKALKPPSIIEYGPEKLPAGPDVETSDTLIIVEGRADVLNLLRYGITNTIALEGAQTEIPETIKKLAQTKKKVILFLDGDRGGDLILEMVLKSGLPVHYLARAPPGKEVEDLTGKEVKKALSKLTPLTPAVPSKPPAEVTAEAKPEAQPIVEEKPVEKPPEVTTLNIPTSIVETTKQLAGTLEAYLYDANWNLVKKVAVRELYDTLQSLQDSNVKFVVFDGIITQRIYDVATEKGVSLLVGARIGNISKKEGGPILLTFYELSS</sequence>
<keyword evidence="2 10" id="KW-0639">Primosome</keyword>
<dbReference type="NCBIfam" id="NF003108">
    <property type="entry name" value="PRK04031.1-1"/>
    <property type="match status" value="1"/>
</dbReference>
<dbReference type="CDD" id="cd01029">
    <property type="entry name" value="TOPRIM_primases"/>
    <property type="match status" value="1"/>
</dbReference>
<dbReference type="InterPro" id="IPR020607">
    <property type="entry name" value="Primase_DnaG_arc"/>
</dbReference>
<gene>
    <name evidence="10" type="primary">dnaG</name>
    <name evidence="12" type="ORF">ENO04_05860</name>
</gene>
<comment type="subunit">
    <text evidence="10">Forms a ternary complex with MCM helicase and DNA. Component of the archaeal exosome complex.</text>
</comment>
<evidence type="ECO:0000256" key="1">
    <source>
        <dbReference type="ARBA" id="ARBA00022478"/>
    </source>
</evidence>